<dbReference type="GO" id="GO:0006598">
    <property type="term" value="P:polyamine catabolic process"/>
    <property type="evidence" value="ECO:0007669"/>
    <property type="project" value="TreeGrafter"/>
</dbReference>
<dbReference type="GO" id="GO:0033969">
    <property type="term" value="F:gamma-glutamyl-gamma-aminobutyrate hydrolase activity"/>
    <property type="evidence" value="ECO:0007669"/>
    <property type="project" value="TreeGrafter"/>
</dbReference>
<proteinExistence type="predicted"/>
<dbReference type="RefSeq" id="WP_128640616.1">
    <property type="nucleotide sequence ID" value="NZ_CP008947.1"/>
</dbReference>
<dbReference type="InterPro" id="IPR044668">
    <property type="entry name" value="PuuD-like"/>
</dbReference>
<reference evidence="1 2" key="1">
    <citation type="submission" date="2014-07" db="EMBL/GenBank/DDBJ databases">
        <title>Genome Sequence of Rhodococcus opacus Strain R7, a Biodegrader of Mono- and Polycyclic Aromatic Hydrocarbons.</title>
        <authorList>
            <person name="Di Gennaro P."/>
            <person name="Zampolli J."/>
            <person name="Presti I."/>
            <person name="Cappelletti M."/>
            <person name="D'Ursi P."/>
            <person name="Orro A."/>
            <person name="Mezzelani A."/>
            <person name="Milanesi L."/>
        </authorList>
    </citation>
    <scope>NUCLEOTIDE SEQUENCE [LARGE SCALE GENOMIC DNA]</scope>
    <source>
        <strain evidence="1 2">R7</strain>
    </source>
</reference>
<sequence>MSPGALDGTIIEPVVLEDVLPDGGSHGSGPLIAVVAPLNFPGLTTETRDLIVRFTGSALATLVELGARVNVIDISRDAPFTIDEETDGVMLLGGGDVDPTLYGHTGFVDNLYGVDRGTDERTLAAIDLGLELGAPMLGICRGSQMINLACGGTLIPDLGENNPHRGGDGEPMFLDDPVVVVEDSRLAQILSRSRVIVRNGHHQAVGEVGEGLRVTARGVDGVVEAVEHESKWIVGVQWHPEDTDGSEEDRRALFGAFVEHSTAHAAAKRGQRTTPAV</sequence>
<name>A0A076EWB1_RHOOP</name>
<dbReference type="GO" id="GO:0005829">
    <property type="term" value="C:cytosol"/>
    <property type="evidence" value="ECO:0007669"/>
    <property type="project" value="TreeGrafter"/>
</dbReference>
<accession>A0A076EWB1</accession>
<dbReference type="Proteomes" id="UP000028488">
    <property type="component" value="Chromosome"/>
</dbReference>
<dbReference type="InterPro" id="IPR029062">
    <property type="entry name" value="Class_I_gatase-like"/>
</dbReference>
<dbReference type="InterPro" id="IPR011697">
    <property type="entry name" value="Peptidase_C26"/>
</dbReference>
<gene>
    <name evidence="1" type="ORF">EP51_24400</name>
</gene>
<dbReference type="EMBL" id="CP008947">
    <property type="protein sequence ID" value="AII07619.1"/>
    <property type="molecule type" value="Genomic_DNA"/>
</dbReference>
<evidence type="ECO:0000313" key="1">
    <source>
        <dbReference type="EMBL" id="AII07619.1"/>
    </source>
</evidence>
<protein>
    <submittedName>
        <fullName evidence="1">Uncharacterized protein</fullName>
    </submittedName>
</protein>
<dbReference type="PROSITE" id="PS51273">
    <property type="entry name" value="GATASE_TYPE_1"/>
    <property type="match status" value="1"/>
</dbReference>
<dbReference type="Gene3D" id="3.40.50.880">
    <property type="match status" value="1"/>
</dbReference>
<dbReference type="eggNOG" id="COG2071">
    <property type="taxonomic scope" value="Bacteria"/>
</dbReference>
<dbReference type="PANTHER" id="PTHR43235">
    <property type="entry name" value="GLUTAMINE AMIDOTRANSFERASE PB2B2.05-RELATED"/>
    <property type="match status" value="1"/>
</dbReference>
<dbReference type="SUPFAM" id="SSF52317">
    <property type="entry name" value="Class I glutamine amidotransferase-like"/>
    <property type="match status" value="1"/>
</dbReference>
<dbReference type="AlphaFoldDB" id="A0A076EWB1"/>
<evidence type="ECO:0000313" key="2">
    <source>
        <dbReference type="Proteomes" id="UP000028488"/>
    </source>
</evidence>
<dbReference type="Pfam" id="PF07722">
    <property type="entry name" value="Peptidase_C26"/>
    <property type="match status" value="1"/>
</dbReference>
<organism evidence="1 2">
    <name type="scientific">Rhodococcus opacus</name>
    <name type="common">Nocardia opaca</name>
    <dbReference type="NCBI Taxonomy" id="37919"/>
    <lineage>
        <taxon>Bacteria</taxon>
        <taxon>Bacillati</taxon>
        <taxon>Actinomycetota</taxon>
        <taxon>Actinomycetes</taxon>
        <taxon>Mycobacteriales</taxon>
        <taxon>Nocardiaceae</taxon>
        <taxon>Rhodococcus</taxon>
    </lineage>
</organism>
<dbReference type="PANTHER" id="PTHR43235:SF1">
    <property type="entry name" value="GLUTAMINE AMIDOTRANSFERASE PB2B2.05-RELATED"/>
    <property type="match status" value="1"/>
</dbReference>